<comment type="caution">
    <text evidence="1">The sequence shown here is derived from an EMBL/GenBank/DDBJ whole genome shotgun (WGS) entry which is preliminary data.</text>
</comment>
<dbReference type="Proteomes" id="UP001374599">
    <property type="component" value="Unassembled WGS sequence"/>
</dbReference>
<dbReference type="EMBL" id="BTPU01000053">
    <property type="protein sequence ID" value="GMQ63826.1"/>
    <property type="molecule type" value="Genomic_DNA"/>
</dbReference>
<reference evidence="1" key="1">
    <citation type="submission" date="2023-09" db="EMBL/GenBank/DDBJ databases">
        <title>Vallitalea sediminicola and Vallitalea maricola sp. nov., anaerobic bacteria isolated from marine sediment.</title>
        <authorList>
            <person name="Hirano S."/>
            <person name="Maeda A."/>
            <person name="Terahara T."/>
            <person name="Mori K."/>
            <person name="Hamada M."/>
            <person name="Matsumoto R."/>
            <person name="Kobayashi T."/>
        </authorList>
    </citation>
    <scope>NUCLEOTIDE SEQUENCE</scope>
    <source>
        <strain evidence="1">AN17-2</strain>
    </source>
</reference>
<organism evidence="1 2">
    <name type="scientific">Vallitalea maricola</name>
    <dbReference type="NCBI Taxonomy" id="3074433"/>
    <lineage>
        <taxon>Bacteria</taxon>
        <taxon>Bacillati</taxon>
        <taxon>Bacillota</taxon>
        <taxon>Clostridia</taxon>
        <taxon>Lachnospirales</taxon>
        <taxon>Vallitaleaceae</taxon>
        <taxon>Vallitalea</taxon>
    </lineage>
</organism>
<gene>
    <name evidence="1" type="ORF">AN2V17_30620</name>
</gene>
<name>A0ACB5UM24_9FIRM</name>
<evidence type="ECO:0000313" key="2">
    <source>
        <dbReference type="Proteomes" id="UP001374599"/>
    </source>
</evidence>
<protein>
    <submittedName>
        <fullName evidence="1">Uncharacterized protein</fullName>
    </submittedName>
</protein>
<proteinExistence type="predicted"/>
<accession>A0ACB5UM24</accession>
<sequence length="46" mass="5541">MNLKQLLLELQSLLNVKFEWKMDRAYFSRGIKNKNKIDKWLSDANV</sequence>
<keyword evidence="2" id="KW-1185">Reference proteome</keyword>
<evidence type="ECO:0000313" key="1">
    <source>
        <dbReference type="EMBL" id="GMQ63826.1"/>
    </source>
</evidence>